<accession>A0A7J7KFZ2</accession>
<proteinExistence type="predicted"/>
<evidence type="ECO:0000313" key="1">
    <source>
        <dbReference type="EMBL" id="KAF6037582.1"/>
    </source>
</evidence>
<protein>
    <submittedName>
        <fullName evidence="1">Uncharacterized protein</fullName>
    </submittedName>
</protein>
<comment type="caution">
    <text evidence="1">The sequence shown here is derived from an EMBL/GenBank/DDBJ whole genome shotgun (WGS) entry which is preliminary data.</text>
</comment>
<dbReference type="EMBL" id="VXIV02000545">
    <property type="protein sequence ID" value="KAF6037582.1"/>
    <property type="molecule type" value="Genomic_DNA"/>
</dbReference>
<organism evidence="1 2">
    <name type="scientific">Bugula neritina</name>
    <name type="common">Brown bryozoan</name>
    <name type="synonym">Sertularia neritina</name>
    <dbReference type="NCBI Taxonomy" id="10212"/>
    <lineage>
        <taxon>Eukaryota</taxon>
        <taxon>Metazoa</taxon>
        <taxon>Spiralia</taxon>
        <taxon>Lophotrochozoa</taxon>
        <taxon>Bryozoa</taxon>
        <taxon>Gymnolaemata</taxon>
        <taxon>Cheilostomatida</taxon>
        <taxon>Flustrina</taxon>
        <taxon>Buguloidea</taxon>
        <taxon>Bugulidae</taxon>
        <taxon>Bugula</taxon>
    </lineage>
</organism>
<dbReference type="AlphaFoldDB" id="A0A7J7KFZ2"/>
<sequence length="105" mass="12150">MYNMLSYTTIVEKLSTTQQESKELLSTTPRSPPTILKKEKFALNEDNNIVMPAKNFDLLTAMYKFFQQSSKMLRYSFKKEDYFNSSPSLHFCTATFVLAVINSLL</sequence>
<reference evidence="1" key="1">
    <citation type="submission" date="2020-06" db="EMBL/GenBank/DDBJ databases">
        <title>Draft genome of Bugula neritina, a colonial animal packing powerful symbionts and potential medicines.</title>
        <authorList>
            <person name="Rayko M."/>
        </authorList>
    </citation>
    <scope>NUCLEOTIDE SEQUENCE [LARGE SCALE GENOMIC DNA]</scope>
    <source>
        <strain evidence="1">Kwan_BN1</strain>
    </source>
</reference>
<name>A0A7J7KFZ2_BUGNE</name>
<evidence type="ECO:0000313" key="2">
    <source>
        <dbReference type="Proteomes" id="UP000593567"/>
    </source>
</evidence>
<gene>
    <name evidence="1" type="ORF">EB796_004107</name>
</gene>
<dbReference type="Proteomes" id="UP000593567">
    <property type="component" value="Unassembled WGS sequence"/>
</dbReference>
<keyword evidence="2" id="KW-1185">Reference proteome</keyword>